<sequence length="374" mass="40699">MVKMEREEVWGKNESEGIFLAVLQMVSGIGQARIKALTHHFGSARQAWQASRRDLFLSQCLDETTCNNLYKQREKIDIELLATGWRKAGIRICLLTDPAYPQLLKNIFDPPLALYYRGQLPQDNDSIAIVGTRRSSIYGKNAAELFGSRLAAAGLLIISGAARGIDTAAHRGAMQQGKTLAVLGCGVDVAYPPENAKLLRAIAETGAVVSEYPPGTPPHKSYFPARNRIISGLSRAVMVIEAGEKSGALITVDFALEQGRDVYAVPGSIFSGVSAGTHRLIKQGAKLVDSVEDVLEDYEIIPVKPPDPEQLTGDEQTVIRYIGYDRSSSSEEIVVQSHLPASEVSCLLLQLELRGLIASLPGNCYVRTAQEGHR</sequence>
<dbReference type="InterPro" id="IPR010994">
    <property type="entry name" value="RuvA_2-like"/>
</dbReference>
<organism evidence="4 5">
    <name type="scientific">Acetonema longum DSM 6540</name>
    <dbReference type="NCBI Taxonomy" id="1009370"/>
    <lineage>
        <taxon>Bacteria</taxon>
        <taxon>Bacillati</taxon>
        <taxon>Bacillota</taxon>
        <taxon>Negativicutes</taxon>
        <taxon>Acetonemataceae</taxon>
        <taxon>Acetonema</taxon>
    </lineage>
</organism>
<proteinExistence type="inferred from homology"/>
<feature type="domain" description="Smf/DprA SLOG" evidence="2">
    <location>
        <begin position="93"/>
        <end position="298"/>
    </location>
</feature>
<feature type="domain" description="DprA winged helix" evidence="3">
    <location>
        <begin position="304"/>
        <end position="363"/>
    </location>
</feature>
<dbReference type="Gene3D" id="3.40.50.450">
    <property type="match status" value="1"/>
</dbReference>
<name>F7NL30_9FIRM</name>
<comment type="similarity">
    <text evidence="1">Belongs to the DprA/Smf family.</text>
</comment>
<protein>
    <submittedName>
        <fullName evidence="4">DNA processing protein DprA, putative</fullName>
    </submittedName>
</protein>
<dbReference type="PANTHER" id="PTHR43022">
    <property type="entry name" value="PROTEIN SMF"/>
    <property type="match status" value="1"/>
</dbReference>
<dbReference type="RefSeq" id="WP_004096815.1">
    <property type="nucleotide sequence ID" value="NZ_AFGF01000126.1"/>
</dbReference>
<dbReference type="SUPFAM" id="SSF47781">
    <property type="entry name" value="RuvA domain 2-like"/>
    <property type="match status" value="1"/>
</dbReference>
<keyword evidence="5" id="KW-1185">Reference proteome</keyword>
<evidence type="ECO:0000256" key="1">
    <source>
        <dbReference type="ARBA" id="ARBA00006525"/>
    </source>
</evidence>
<evidence type="ECO:0000259" key="3">
    <source>
        <dbReference type="Pfam" id="PF17782"/>
    </source>
</evidence>
<dbReference type="InterPro" id="IPR057666">
    <property type="entry name" value="DrpA_SLOG"/>
</dbReference>
<comment type="caution">
    <text evidence="4">The sequence shown here is derived from an EMBL/GenBank/DDBJ whole genome shotgun (WGS) entry which is preliminary data.</text>
</comment>
<dbReference type="InterPro" id="IPR003488">
    <property type="entry name" value="DprA"/>
</dbReference>
<dbReference type="InterPro" id="IPR036388">
    <property type="entry name" value="WH-like_DNA-bd_sf"/>
</dbReference>
<reference evidence="4 5" key="1">
    <citation type="journal article" date="2011" name="EMBO J.">
        <title>Structural diversity of bacterial flagellar motors.</title>
        <authorList>
            <person name="Chen S."/>
            <person name="Beeby M."/>
            <person name="Murphy G.E."/>
            <person name="Leadbetter J.R."/>
            <person name="Hendrixson D.R."/>
            <person name="Briegel A."/>
            <person name="Li Z."/>
            <person name="Shi J."/>
            <person name="Tocheva E.I."/>
            <person name="Muller A."/>
            <person name="Dobro M.J."/>
            <person name="Jensen G.J."/>
        </authorList>
    </citation>
    <scope>NUCLEOTIDE SEQUENCE [LARGE SCALE GENOMIC DNA]</scope>
    <source>
        <strain evidence="4 5">DSM 6540</strain>
    </source>
</reference>
<dbReference type="NCBIfam" id="TIGR00732">
    <property type="entry name" value="dprA"/>
    <property type="match status" value="1"/>
</dbReference>
<dbReference type="EMBL" id="AFGF01000126">
    <property type="protein sequence ID" value="EGO63135.1"/>
    <property type="molecule type" value="Genomic_DNA"/>
</dbReference>
<accession>F7NL30</accession>
<dbReference type="Gene3D" id="1.10.10.10">
    <property type="entry name" value="Winged helix-like DNA-binding domain superfamily/Winged helix DNA-binding domain"/>
    <property type="match status" value="1"/>
</dbReference>
<dbReference type="STRING" id="1009370.ALO_14012"/>
<dbReference type="eggNOG" id="COG0758">
    <property type="taxonomic scope" value="Bacteria"/>
</dbReference>
<dbReference type="InterPro" id="IPR041614">
    <property type="entry name" value="DprA_WH"/>
</dbReference>
<evidence type="ECO:0000259" key="2">
    <source>
        <dbReference type="Pfam" id="PF02481"/>
    </source>
</evidence>
<dbReference type="Pfam" id="PF17782">
    <property type="entry name" value="WHD_DprA"/>
    <property type="match status" value="1"/>
</dbReference>
<dbReference type="GO" id="GO:0009294">
    <property type="term" value="P:DNA-mediated transformation"/>
    <property type="evidence" value="ECO:0007669"/>
    <property type="project" value="InterPro"/>
</dbReference>
<evidence type="ECO:0000313" key="5">
    <source>
        <dbReference type="Proteomes" id="UP000003240"/>
    </source>
</evidence>
<evidence type="ECO:0000313" key="4">
    <source>
        <dbReference type="EMBL" id="EGO63135.1"/>
    </source>
</evidence>
<dbReference type="SUPFAM" id="SSF102405">
    <property type="entry name" value="MCP/YpsA-like"/>
    <property type="match status" value="1"/>
</dbReference>
<dbReference type="Pfam" id="PF02481">
    <property type="entry name" value="DNA_processg_A"/>
    <property type="match status" value="1"/>
</dbReference>
<dbReference type="PANTHER" id="PTHR43022:SF1">
    <property type="entry name" value="PROTEIN SMF"/>
    <property type="match status" value="1"/>
</dbReference>
<dbReference type="Proteomes" id="UP000003240">
    <property type="component" value="Unassembled WGS sequence"/>
</dbReference>
<dbReference type="AlphaFoldDB" id="F7NL30"/>
<gene>
    <name evidence="4" type="ORF">ALO_14012</name>
</gene>